<dbReference type="Proteomes" id="UP000694925">
    <property type="component" value="Unplaced"/>
</dbReference>
<evidence type="ECO:0000313" key="8">
    <source>
        <dbReference type="Proteomes" id="UP000694925"/>
    </source>
</evidence>
<dbReference type="GO" id="GO:0034587">
    <property type="term" value="P:piRNA processing"/>
    <property type="evidence" value="ECO:0007669"/>
    <property type="project" value="TreeGrafter"/>
</dbReference>
<evidence type="ECO:0000259" key="7">
    <source>
        <dbReference type="PROSITE" id="PS50035"/>
    </source>
</evidence>
<dbReference type="InterPro" id="IPR051406">
    <property type="entry name" value="PLD_domain"/>
</dbReference>
<keyword evidence="1 9" id="KW-0378">Hydrolase</keyword>
<comment type="similarity">
    <text evidence="4">Belongs to the phospholipase D family. MitoPLD/Zucchini subfamily.</text>
</comment>
<evidence type="ECO:0000313" key="9">
    <source>
        <dbReference type="RefSeq" id="XP_017884817.1"/>
    </source>
</evidence>
<dbReference type="Pfam" id="PF13091">
    <property type="entry name" value="PLDc_2"/>
    <property type="match status" value="1"/>
</dbReference>
<name>A0AAJ7J4V8_9HYME</name>
<evidence type="ECO:0000256" key="5">
    <source>
        <dbReference type="ARBA" id="ARBA00040549"/>
    </source>
</evidence>
<keyword evidence="8" id="KW-1185">Reference proteome</keyword>
<dbReference type="Gene3D" id="3.30.870.10">
    <property type="entry name" value="Endonuclease Chain A"/>
    <property type="match status" value="1"/>
</dbReference>
<dbReference type="PANTHER" id="PTHR43856">
    <property type="entry name" value="CARDIOLIPIN HYDROLASE"/>
    <property type="match status" value="1"/>
</dbReference>
<evidence type="ECO:0000256" key="1">
    <source>
        <dbReference type="ARBA" id="ARBA00022801"/>
    </source>
</evidence>
<dbReference type="GeneID" id="108627821"/>
<proteinExistence type="inferred from homology"/>
<keyword evidence="3" id="KW-0443">Lipid metabolism</keyword>
<reference evidence="9" key="1">
    <citation type="submission" date="2025-08" db="UniProtKB">
        <authorList>
            <consortium name="RefSeq"/>
        </authorList>
    </citation>
    <scope>IDENTIFICATION</scope>
    <source>
        <tissue evidence="9">Whole body</tissue>
    </source>
</reference>
<gene>
    <name evidence="9" type="primary">LOC108627821</name>
</gene>
<dbReference type="GO" id="GO:0016042">
    <property type="term" value="P:lipid catabolic process"/>
    <property type="evidence" value="ECO:0007669"/>
    <property type="project" value="UniProtKB-KW"/>
</dbReference>
<dbReference type="KEGG" id="ccal:108627821"/>
<dbReference type="CTD" id="34609"/>
<evidence type="ECO:0000256" key="6">
    <source>
        <dbReference type="ARBA" id="ARBA00043167"/>
    </source>
</evidence>
<dbReference type="SUPFAM" id="SSF56024">
    <property type="entry name" value="Phospholipase D/nuclease"/>
    <property type="match status" value="1"/>
</dbReference>
<dbReference type="RefSeq" id="XP_017884817.1">
    <property type="nucleotide sequence ID" value="XM_018029328.2"/>
</dbReference>
<feature type="domain" description="PLD phosphodiesterase" evidence="7">
    <location>
        <begin position="147"/>
        <end position="174"/>
    </location>
</feature>
<sequence length="223" mass="25787">MRVNKILMGGVMVLVSEIVWYFSKKLYSRMIRNRDVRELERNIAEVMFFSKESKSCRVHVSGDLSCDRDTCPVRYMRKLESCINQAGRSLDVCIYMLTCQSLVKAIVNAHKRGVLVRVILDAHAAENRSSDVAAFHSNGIPVKLERIDGMMHHKFLIVDREIIITGSMNWTMAAFFGNWENLIVSNQNWLVKPFVDEFDRLWHSSPNSPDFVPKIPKFTVFDR</sequence>
<dbReference type="GO" id="GO:0005739">
    <property type="term" value="C:mitochondrion"/>
    <property type="evidence" value="ECO:0007669"/>
    <property type="project" value="TreeGrafter"/>
</dbReference>
<organism evidence="8 9">
    <name type="scientific">Ceratina calcarata</name>
    <dbReference type="NCBI Taxonomy" id="156304"/>
    <lineage>
        <taxon>Eukaryota</taxon>
        <taxon>Metazoa</taxon>
        <taxon>Ecdysozoa</taxon>
        <taxon>Arthropoda</taxon>
        <taxon>Hexapoda</taxon>
        <taxon>Insecta</taxon>
        <taxon>Pterygota</taxon>
        <taxon>Neoptera</taxon>
        <taxon>Endopterygota</taxon>
        <taxon>Hymenoptera</taxon>
        <taxon>Apocrita</taxon>
        <taxon>Aculeata</taxon>
        <taxon>Apoidea</taxon>
        <taxon>Anthophila</taxon>
        <taxon>Apidae</taxon>
        <taxon>Ceratina</taxon>
        <taxon>Zadontomerus</taxon>
    </lineage>
</organism>
<evidence type="ECO:0000256" key="2">
    <source>
        <dbReference type="ARBA" id="ARBA00022963"/>
    </source>
</evidence>
<dbReference type="SMART" id="SM00155">
    <property type="entry name" value="PLDc"/>
    <property type="match status" value="1"/>
</dbReference>
<accession>A0AAJ7J4V8</accession>
<dbReference type="CDD" id="cd09171">
    <property type="entry name" value="PLDc_vPLD6_like"/>
    <property type="match status" value="1"/>
</dbReference>
<dbReference type="AlphaFoldDB" id="A0AAJ7J4V8"/>
<dbReference type="PROSITE" id="PS50035">
    <property type="entry name" value="PLD"/>
    <property type="match status" value="1"/>
</dbReference>
<dbReference type="InterPro" id="IPR001736">
    <property type="entry name" value="PLipase_D/transphosphatidylase"/>
</dbReference>
<dbReference type="PANTHER" id="PTHR43856:SF1">
    <property type="entry name" value="MITOCHONDRIAL CARDIOLIPIN HYDROLASE"/>
    <property type="match status" value="1"/>
</dbReference>
<protein>
    <recommendedName>
        <fullName evidence="5">Mitochondrial cardiolipin hydrolase</fullName>
    </recommendedName>
    <alternativeName>
        <fullName evidence="6">Mitochondrial phospholipase</fullName>
    </alternativeName>
</protein>
<evidence type="ECO:0000256" key="3">
    <source>
        <dbReference type="ARBA" id="ARBA00023098"/>
    </source>
</evidence>
<dbReference type="GO" id="GO:0016891">
    <property type="term" value="F:RNA endonuclease activity producing 5'-phosphomonoesters, hydrolytic mechanism"/>
    <property type="evidence" value="ECO:0007669"/>
    <property type="project" value="TreeGrafter"/>
</dbReference>
<keyword evidence="2" id="KW-0442">Lipid degradation</keyword>
<evidence type="ECO:0000256" key="4">
    <source>
        <dbReference type="ARBA" id="ARBA00038012"/>
    </source>
</evidence>
<dbReference type="InterPro" id="IPR025202">
    <property type="entry name" value="PLD-like_dom"/>
</dbReference>